<feature type="transmembrane region" description="Helical" evidence="1">
    <location>
        <begin position="112"/>
        <end position="132"/>
    </location>
</feature>
<dbReference type="AlphaFoldDB" id="W6M9U0"/>
<dbReference type="InterPro" id="IPR038765">
    <property type="entry name" value="Papain-like_cys_pep_sf"/>
</dbReference>
<gene>
    <name evidence="2" type="ORF">BN873_330027</name>
</gene>
<keyword evidence="1" id="KW-0472">Membrane</keyword>
<proteinExistence type="predicted"/>
<name>W6M9U0_9GAMM</name>
<dbReference type="Proteomes" id="UP000035760">
    <property type="component" value="Unassembled WGS sequence"/>
</dbReference>
<dbReference type="EMBL" id="CBTJ020000040">
    <property type="protein sequence ID" value="CDI02550.1"/>
    <property type="molecule type" value="Genomic_DNA"/>
</dbReference>
<evidence type="ECO:0000313" key="2">
    <source>
        <dbReference type="EMBL" id="CDI02550.1"/>
    </source>
</evidence>
<sequence>MLTISDLKPADILLSTGEAKASKVIRGGTMSRYSHAALYIGKSQIIEAIGSGVTLQSLEDAMSDDTLVSVYRRLRMSDEQGLQVIRYAKEQIGKKYDYVGAFGGGVTSGPGFLIGIFLSPIVIGAGVAADLYNRMNPEAAFYCSELVAIAFEKAAVPLGSGAASTTPADISRSHVLNYIGDLKKT</sequence>
<organism evidence="2 3">
    <name type="scientific">Candidatus Competibacter denitrificans Run_A_D11</name>
    <dbReference type="NCBI Taxonomy" id="1400863"/>
    <lineage>
        <taxon>Bacteria</taxon>
        <taxon>Pseudomonadati</taxon>
        <taxon>Pseudomonadota</taxon>
        <taxon>Gammaproteobacteria</taxon>
        <taxon>Candidatus Competibacteraceae</taxon>
        <taxon>Candidatus Competibacter</taxon>
    </lineage>
</organism>
<evidence type="ECO:0000256" key="1">
    <source>
        <dbReference type="SAM" id="Phobius"/>
    </source>
</evidence>
<dbReference type="RefSeq" id="WP_048672867.1">
    <property type="nucleotide sequence ID" value="NZ_CBTJ020000040.1"/>
</dbReference>
<dbReference type="STRING" id="1400863.BN873_330027"/>
<keyword evidence="1" id="KW-1133">Transmembrane helix</keyword>
<comment type="caution">
    <text evidence="2">The sequence shown here is derived from an EMBL/GenBank/DDBJ whole genome shotgun (WGS) entry which is preliminary data.</text>
</comment>
<keyword evidence="3" id="KW-1185">Reference proteome</keyword>
<dbReference type="Gene3D" id="3.90.1720.10">
    <property type="entry name" value="endopeptidase domain like (from Nostoc punctiforme)"/>
    <property type="match status" value="1"/>
</dbReference>
<dbReference type="InterPro" id="IPR024453">
    <property type="entry name" value="Peptidase_C92"/>
</dbReference>
<dbReference type="OrthoDB" id="6534631at2"/>
<evidence type="ECO:0000313" key="3">
    <source>
        <dbReference type="Proteomes" id="UP000035760"/>
    </source>
</evidence>
<accession>W6M9U0</accession>
<protein>
    <submittedName>
        <fullName evidence="2">Uncharacterized protein</fullName>
    </submittedName>
</protein>
<reference evidence="2" key="2">
    <citation type="submission" date="2014-03" db="EMBL/GenBank/DDBJ databases">
        <title>Candidatus Competibacter-lineage genomes retrieved from metagenomes reveal functional metabolic diversity.</title>
        <authorList>
            <person name="McIlroy S.J."/>
            <person name="Albertsen M."/>
            <person name="Andresen E.K."/>
            <person name="Saunders A.M."/>
            <person name="Kristiansen R."/>
            <person name="Stokholm-Bjerregaard M."/>
            <person name="Nielsen K.L."/>
            <person name="Nielsen P.H."/>
        </authorList>
    </citation>
    <scope>NUCLEOTIDE SEQUENCE</scope>
    <source>
        <strain evidence="2">Run_A_D11</strain>
    </source>
</reference>
<dbReference type="SUPFAM" id="SSF54001">
    <property type="entry name" value="Cysteine proteinases"/>
    <property type="match status" value="1"/>
</dbReference>
<dbReference type="Pfam" id="PF05708">
    <property type="entry name" value="Peptidase_C92"/>
    <property type="match status" value="1"/>
</dbReference>
<reference evidence="2" key="1">
    <citation type="submission" date="2013-07" db="EMBL/GenBank/DDBJ databases">
        <authorList>
            <person name="McIlroy S."/>
        </authorList>
    </citation>
    <scope>NUCLEOTIDE SEQUENCE [LARGE SCALE GENOMIC DNA]</scope>
    <source>
        <strain evidence="2">Run_A_D11</strain>
    </source>
</reference>
<keyword evidence="1" id="KW-0812">Transmembrane</keyword>